<dbReference type="AlphaFoldDB" id="K2P0W5"/>
<proteinExistence type="predicted"/>
<comment type="caution">
    <text evidence="3">The sequence shown here is derived from an EMBL/GenBank/DDBJ whole genome shotgun (WGS) entry which is preliminary data.</text>
</comment>
<organism evidence="3 4">
    <name type="scientific">Nitratireductor indicus C115</name>
    <dbReference type="NCBI Taxonomy" id="1231190"/>
    <lineage>
        <taxon>Bacteria</taxon>
        <taxon>Pseudomonadati</taxon>
        <taxon>Pseudomonadota</taxon>
        <taxon>Alphaproteobacteria</taxon>
        <taxon>Hyphomicrobiales</taxon>
        <taxon>Phyllobacteriaceae</taxon>
        <taxon>Nitratireductor</taxon>
    </lineage>
</organism>
<gene>
    <name evidence="3" type="ORF">NA8A_17520</name>
</gene>
<reference evidence="3 4" key="1">
    <citation type="journal article" date="2012" name="J. Bacteriol.">
        <title>Genome Sequence of Nitratireductor indicus Type Strain C115.</title>
        <authorList>
            <person name="Lai Q."/>
            <person name="Li G."/>
            <person name="Yu Z."/>
            <person name="Shao Z."/>
        </authorList>
    </citation>
    <scope>NUCLEOTIDE SEQUENCE [LARGE SCALE GENOMIC DNA]</scope>
    <source>
        <strain evidence="3 4">C115</strain>
    </source>
</reference>
<evidence type="ECO:0000256" key="2">
    <source>
        <dbReference type="SAM" id="SignalP"/>
    </source>
</evidence>
<evidence type="ECO:0000256" key="1">
    <source>
        <dbReference type="SAM" id="MobiDB-lite"/>
    </source>
</evidence>
<protein>
    <submittedName>
        <fullName evidence="3">Uncharacterized protein</fullName>
    </submittedName>
</protein>
<feature type="chain" id="PRO_5003865063" evidence="2">
    <location>
        <begin position="29"/>
        <end position="98"/>
    </location>
</feature>
<evidence type="ECO:0000313" key="3">
    <source>
        <dbReference type="EMBL" id="EKF40991.1"/>
    </source>
</evidence>
<feature type="region of interest" description="Disordered" evidence="1">
    <location>
        <begin position="79"/>
        <end position="98"/>
    </location>
</feature>
<feature type="signal peptide" evidence="2">
    <location>
        <begin position="1"/>
        <end position="28"/>
    </location>
</feature>
<dbReference type="EMBL" id="AMSI01000013">
    <property type="protein sequence ID" value="EKF40991.1"/>
    <property type="molecule type" value="Genomic_DNA"/>
</dbReference>
<accession>K2P0W5</accession>
<keyword evidence="4" id="KW-1185">Reference proteome</keyword>
<name>K2P0W5_9HYPH</name>
<dbReference type="eggNOG" id="ENOG50331JA">
    <property type="taxonomic scope" value="Bacteria"/>
</dbReference>
<evidence type="ECO:0000313" key="4">
    <source>
        <dbReference type="Proteomes" id="UP000007374"/>
    </source>
</evidence>
<sequence length="98" mass="10406">MVQISRPCLLLAGGIVLMMAAATSAAKADCLCRANGEQYKHGQLVCLKLPQGSQLARCDKVLNNASWKFLGQSCERISGLQSPAPKPPLLQAQNKKGA</sequence>
<keyword evidence="2" id="KW-0732">Signal</keyword>
<dbReference type="Proteomes" id="UP000007374">
    <property type="component" value="Unassembled WGS sequence"/>
</dbReference>